<gene>
    <name evidence="3" type="ORF">V6N11_037761</name>
</gene>
<sequence length="116" mass="12966">MEGDINQKLFDGANKTEVEEPTVREKIWTKSKKMWVVAAPATFIRFSTFGVTVISQAFVGHIGPTGLAAYLLCFTVLMRFGIGVLYGMASALKQYVVKHLEQNNTICWGYTFKDHG</sequence>
<accession>A0ABR2PF83</accession>
<feature type="transmembrane region" description="Helical" evidence="2">
    <location>
        <begin position="34"/>
        <end position="55"/>
    </location>
</feature>
<dbReference type="Pfam" id="PF01554">
    <property type="entry name" value="MatE"/>
    <property type="match status" value="1"/>
</dbReference>
<evidence type="ECO:0000256" key="2">
    <source>
        <dbReference type="SAM" id="Phobius"/>
    </source>
</evidence>
<keyword evidence="2" id="KW-1133">Transmembrane helix</keyword>
<evidence type="ECO:0000256" key="1">
    <source>
        <dbReference type="ARBA" id="ARBA00010199"/>
    </source>
</evidence>
<name>A0ABR2PF83_9ROSI</name>
<dbReference type="Proteomes" id="UP001396334">
    <property type="component" value="Unassembled WGS sequence"/>
</dbReference>
<proteinExistence type="inferred from homology"/>
<comment type="similarity">
    <text evidence="1">Belongs to the multi antimicrobial extrusion (MATE) (TC 2.A.66.1) family.</text>
</comment>
<keyword evidence="2" id="KW-0472">Membrane</keyword>
<organism evidence="3 4">
    <name type="scientific">Hibiscus sabdariffa</name>
    <name type="common">roselle</name>
    <dbReference type="NCBI Taxonomy" id="183260"/>
    <lineage>
        <taxon>Eukaryota</taxon>
        <taxon>Viridiplantae</taxon>
        <taxon>Streptophyta</taxon>
        <taxon>Embryophyta</taxon>
        <taxon>Tracheophyta</taxon>
        <taxon>Spermatophyta</taxon>
        <taxon>Magnoliopsida</taxon>
        <taxon>eudicotyledons</taxon>
        <taxon>Gunneridae</taxon>
        <taxon>Pentapetalae</taxon>
        <taxon>rosids</taxon>
        <taxon>malvids</taxon>
        <taxon>Malvales</taxon>
        <taxon>Malvaceae</taxon>
        <taxon>Malvoideae</taxon>
        <taxon>Hibiscus</taxon>
    </lineage>
</organism>
<dbReference type="PANTHER" id="PTHR11206">
    <property type="entry name" value="MULTIDRUG RESISTANCE PROTEIN"/>
    <property type="match status" value="1"/>
</dbReference>
<evidence type="ECO:0000313" key="4">
    <source>
        <dbReference type="Proteomes" id="UP001396334"/>
    </source>
</evidence>
<feature type="transmembrane region" description="Helical" evidence="2">
    <location>
        <begin position="67"/>
        <end position="89"/>
    </location>
</feature>
<keyword evidence="2" id="KW-0812">Transmembrane</keyword>
<protein>
    <submittedName>
        <fullName evidence="3">Uncharacterized protein</fullName>
    </submittedName>
</protein>
<comment type="caution">
    <text evidence="3">The sequence shown here is derived from an EMBL/GenBank/DDBJ whole genome shotgun (WGS) entry which is preliminary data.</text>
</comment>
<reference evidence="3 4" key="1">
    <citation type="journal article" date="2024" name="G3 (Bethesda)">
        <title>Genome assembly of Hibiscus sabdariffa L. provides insights into metabolisms of medicinal natural products.</title>
        <authorList>
            <person name="Kim T."/>
        </authorList>
    </citation>
    <scope>NUCLEOTIDE SEQUENCE [LARGE SCALE GENOMIC DNA]</scope>
    <source>
        <strain evidence="3">TK-2024</strain>
        <tissue evidence="3">Old leaves</tissue>
    </source>
</reference>
<dbReference type="EMBL" id="JBBPBN010000062">
    <property type="protein sequence ID" value="KAK8986835.1"/>
    <property type="molecule type" value="Genomic_DNA"/>
</dbReference>
<evidence type="ECO:0000313" key="3">
    <source>
        <dbReference type="EMBL" id="KAK8986835.1"/>
    </source>
</evidence>
<keyword evidence="4" id="KW-1185">Reference proteome</keyword>
<dbReference type="InterPro" id="IPR002528">
    <property type="entry name" value="MATE_fam"/>
</dbReference>